<feature type="domain" description="PAS" evidence="2">
    <location>
        <begin position="274"/>
        <end position="344"/>
    </location>
</feature>
<dbReference type="PROSITE" id="PS50112">
    <property type="entry name" value="PAS"/>
    <property type="match status" value="3"/>
</dbReference>
<dbReference type="FunFam" id="3.20.20.450:FF:000001">
    <property type="entry name" value="Cyclic di-GMP phosphodiesterase yahA"/>
    <property type="match status" value="1"/>
</dbReference>
<sequence length="842" mass="95088">MTNPLSDPTDPAFLAPGGGESGAVFRTLFEGSPNAVALRDQTGRVLLVNQAFGRIFGYAAAESIGADLAELIMPGERAADDPAEWIECKADEHRETLRRRRDGSLVHVTMVCIPADGRRDSLPGDVFIIYRDITLRKQTEELLRGAERKFRSIFENAVEGIFQTTPAGRYLDVNPSLARIYGFDTPGELIEHFKDIKNQLYVDPGRRDDFVRIMDEYNEVWNFESRIRKKGGEIIWISENARAIFDEEGDIDHYEGTVVDVTERKRAEEALEAQRAYFRQLFENSPQAIILIDSNRNVLDANKGFEELFGYRAADMKGFGMRTFIVPEDLLAECENFRAAILSGNTVQRETYRRHRDGRLIPVSMIGFQVKSGEAAGGVVYIYQDISERKAFEEQITHQAFHDSLTHLPNRSLFAERLQRALARSRRRGDYQYAVLMIDLDKFKAVNDSMGHAAGDMLLVEIAARLKSCMRSVDTVARLGGDEFAVILEEFKIKREVLTVAERIQETLRRPCTICGNEVYPGASIGIVLRTKEYDSAEDVLRDADIAMYRAKETGKPYMIFDRRMHKEILEVISLEAELRDALSNDELVLHYQPIVNVDTRALEGFEALVRWNHPLKGIVPPDKFIPLAEETGIILPLGRWVIVEACRQLGKWQKTIPGAERLSVSVNVSCRQFVRDGLVEYVAQVLEETGIDPARLKLEITESVLMQDTSHSIHELNRLKALGVRIAVDDFGTGYSSLSYLRQLPIDHLKIDRSFISGSDNAEDNIQIVKSIISLARNLGLTVIAEGVEHEDQFARLQDVRCDKAQGYMFSRPVDSIAAERYILDYQRRLAEACSLGTPPA</sequence>
<dbReference type="InterPro" id="IPR043128">
    <property type="entry name" value="Rev_trsase/Diguanyl_cyclase"/>
</dbReference>
<dbReference type="Pfam" id="PF13426">
    <property type="entry name" value="PAS_9"/>
    <property type="match status" value="2"/>
</dbReference>
<dbReference type="NCBIfam" id="TIGR00229">
    <property type="entry name" value="sensory_box"/>
    <property type="match status" value="3"/>
</dbReference>
<dbReference type="InterPro" id="IPR035965">
    <property type="entry name" value="PAS-like_dom_sf"/>
</dbReference>
<dbReference type="SMART" id="SM00052">
    <property type="entry name" value="EAL"/>
    <property type="match status" value="1"/>
</dbReference>
<dbReference type="SMART" id="SM00091">
    <property type="entry name" value="PAS"/>
    <property type="match status" value="3"/>
</dbReference>
<dbReference type="PROSITE" id="PS50887">
    <property type="entry name" value="GGDEF"/>
    <property type="match status" value="1"/>
</dbReference>
<feature type="domain" description="PAS" evidence="2">
    <location>
        <begin position="21"/>
        <end position="77"/>
    </location>
</feature>
<evidence type="ECO:0000313" key="6">
    <source>
        <dbReference type="EMBL" id="NDY58709.1"/>
    </source>
</evidence>
<dbReference type="InterPro" id="IPR035919">
    <property type="entry name" value="EAL_sf"/>
</dbReference>
<dbReference type="Gene3D" id="3.30.450.20">
    <property type="entry name" value="PAS domain"/>
    <property type="match status" value="3"/>
</dbReference>
<evidence type="ECO:0000259" key="5">
    <source>
        <dbReference type="PROSITE" id="PS50887"/>
    </source>
</evidence>
<dbReference type="CDD" id="cd01949">
    <property type="entry name" value="GGDEF"/>
    <property type="match status" value="1"/>
</dbReference>
<organism evidence="6 7">
    <name type="scientific">Desulfolutivibrio sulfodismutans</name>
    <dbReference type="NCBI Taxonomy" id="63561"/>
    <lineage>
        <taxon>Bacteria</taxon>
        <taxon>Pseudomonadati</taxon>
        <taxon>Thermodesulfobacteriota</taxon>
        <taxon>Desulfovibrionia</taxon>
        <taxon>Desulfovibrionales</taxon>
        <taxon>Desulfovibrionaceae</taxon>
        <taxon>Desulfolutivibrio</taxon>
    </lineage>
</organism>
<dbReference type="Pfam" id="PF00990">
    <property type="entry name" value="GGDEF"/>
    <property type="match status" value="1"/>
</dbReference>
<dbReference type="PROSITE" id="PS50883">
    <property type="entry name" value="EAL"/>
    <property type="match status" value="1"/>
</dbReference>
<comment type="catalytic activity">
    <reaction evidence="1">
        <text>3',3'-c-di-GMP + H2O = 5'-phosphoguanylyl(3'-&gt;5')guanosine + H(+)</text>
        <dbReference type="Rhea" id="RHEA:24902"/>
        <dbReference type="ChEBI" id="CHEBI:15377"/>
        <dbReference type="ChEBI" id="CHEBI:15378"/>
        <dbReference type="ChEBI" id="CHEBI:58754"/>
        <dbReference type="ChEBI" id="CHEBI:58805"/>
        <dbReference type="EC" id="3.1.4.52"/>
    </reaction>
    <physiologicalReaction direction="left-to-right" evidence="1">
        <dbReference type="Rhea" id="RHEA:24903"/>
    </physiologicalReaction>
</comment>
<dbReference type="CDD" id="cd00130">
    <property type="entry name" value="PAS"/>
    <property type="match status" value="3"/>
</dbReference>
<evidence type="ECO:0000256" key="1">
    <source>
        <dbReference type="ARBA" id="ARBA00051114"/>
    </source>
</evidence>
<dbReference type="InterPro" id="IPR001610">
    <property type="entry name" value="PAC"/>
</dbReference>
<dbReference type="InterPro" id="IPR029787">
    <property type="entry name" value="Nucleotide_cyclase"/>
</dbReference>
<dbReference type="SUPFAM" id="SSF55785">
    <property type="entry name" value="PYP-like sensor domain (PAS domain)"/>
    <property type="match status" value="3"/>
</dbReference>
<dbReference type="AlphaFoldDB" id="A0A7K3NTX4"/>
<dbReference type="PANTHER" id="PTHR44757:SF2">
    <property type="entry name" value="BIOFILM ARCHITECTURE MAINTENANCE PROTEIN MBAA"/>
    <property type="match status" value="1"/>
</dbReference>
<dbReference type="InterPro" id="IPR001633">
    <property type="entry name" value="EAL_dom"/>
</dbReference>
<dbReference type="RefSeq" id="WP_163303779.1">
    <property type="nucleotide sequence ID" value="NZ_JAAGRQ010000131.1"/>
</dbReference>
<keyword evidence="7" id="KW-1185">Reference proteome</keyword>
<dbReference type="InterPro" id="IPR013656">
    <property type="entry name" value="PAS_4"/>
</dbReference>
<dbReference type="Gene3D" id="3.20.20.450">
    <property type="entry name" value="EAL domain"/>
    <property type="match status" value="1"/>
</dbReference>
<accession>A0A7K3NTX4</accession>
<proteinExistence type="predicted"/>
<gene>
    <name evidence="6" type="ORF">G3N56_18390</name>
</gene>
<dbReference type="PROSITE" id="PS50113">
    <property type="entry name" value="PAC"/>
    <property type="match status" value="1"/>
</dbReference>
<dbReference type="SMART" id="SM00267">
    <property type="entry name" value="GGDEF"/>
    <property type="match status" value="1"/>
</dbReference>
<dbReference type="InterPro" id="IPR000014">
    <property type="entry name" value="PAS"/>
</dbReference>
<name>A0A7K3NTX4_9BACT</name>
<dbReference type="EMBL" id="JAAGRQ010000131">
    <property type="protein sequence ID" value="NDY58709.1"/>
    <property type="molecule type" value="Genomic_DNA"/>
</dbReference>
<evidence type="ECO:0000259" key="4">
    <source>
        <dbReference type="PROSITE" id="PS50883"/>
    </source>
</evidence>
<dbReference type="CDD" id="cd01948">
    <property type="entry name" value="EAL"/>
    <property type="match status" value="1"/>
</dbReference>
<dbReference type="InterPro" id="IPR000160">
    <property type="entry name" value="GGDEF_dom"/>
</dbReference>
<comment type="caution">
    <text evidence="6">The sequence shown here is derived from an EMBL/GenBank/DDBJ whole genome shotgun (WGS) entry which is preliminary data.</text>
</comment>
<dbReference type="GO" id="GO:0071111">
    <property type="term" value="F:cyclic-guanylate-specific phosphodiesterase activity"/>
    <property type="evidence" value="ECO:0007669"/>
    <property type="project" value="UniProtKB-EC"/>
</dbReference>
<evidence type="ECO:0000313" key="7">
    <source>
        <dbReference type="Proteomes" id="UP000469724"/>
    </source>
</evidence>
<feature type="domain" description="GGDEF" evidence="5">
    <location>
        <begin position="431"/>
        <end position="564"/>
    </location>
</feature>
<dbReference type="InterPro" id="IPR052155">
    <property type="entry name" value="Biofilm_reg_signaling"/>
</dbReference>
<feature type="domain" description="PAS" evidence="2">
    <location>
        <begin position="146"/>
        <end position="183"/>
    </location>
</feature>
<reference evidence="6 7" key="1">
    <citation type="submission" date="2020-02" db="EMBL/GenBank/DDBJ databases">
        <title>Comparative genomics of sulfur disproportionating microorganisms.</title>
        <authorList>
            <person name="Ward L.M."/>
            <person name="Bertran E."/>
            <person name="Johnston D.T."/>
        </authorList>
    </citation>
    <scope>NUCLEOTIDE SEQUENCE [LARGE SCALE GENOMIC DNA]</scope>
    <source>
        <strain evidence="6 7">DSM 3696</strain>
    </source>
</reference>
<feature type="domain" description="EAL" evidence="4">
    <location>
        <begin position="572"/>
        <end position="828"/>
    </location>
</feature>
<dbReference type="SUPFAM" id="SSF141868">
    <property type="entry name" value="EAL domain-like"/>
    <property type="match status" value="1"/>
</dbReference>
<dbReference type="Gene3D" id="3.30.70.270">
    <property type="match status" value="1"/>
</dbReference>
<dbReference type="NCBIfam" id="TIGR00254">
    <property type="entry name" value="GGDEF"/>
    <property type="match status" value="1"/>
</dbReference>
<dbReference type="InterPro" id="IPR000700">
    <property type="entry name" value="PAS-assoc_C"/>
</dbReference>
<dbReference type="Pfam" id="PF08448">
    <property type="entry name" value="PAS_4"/>
    <property type="match status" value="1"/>
</dbReference>
<evidence type="ECO:0000259" key="3">
    <source>
        <dbReference type="PROSITE" id="PS50113"/>
    </source>
</evidence>
<feature type="domain" description="PAC" evidence="3">
    <location>
        <begin position="221"/>
        <end position="273"/>
    </location>
</feature>
<dbReference type="SUPFAM" id="SSF55073">
    <property type="entry name" value="Nucleotide cyclase"/>
    <property type="match status" value="1"/>
</dbReference>
<dbReference type="Proteomes" id="UP000469724">
    <property type="component" value="Unassembled WGS sequence"/>
</dbReference>
<dbReference type="FunFam" id="3.30.70.270:FF:000001">
    <property type="entry name" value="Diguanylate cyclase domain protein"/>
    <property type="match status" value="1"/>
</dbReference>
<dbReference type="PANTHER" id="PTHR44757">
    <property type="entry name" value="DIGUANYLATE CYCLASE DGCP"/>
    <property type="match status" value="1"/>
</dbReference>
<protein>
    <submittedName>
        <fullName evidence="6">EAL domain-containing protein</fullName>
    </submittedName>
</protein>
<dbReference type="SMART" id="SM00086">
    <property type="entry name" value="PAC"/>
    <property type="match status" value="2"/>
</dbReference>
<evidence type="ECO:0000259" key="2">
    <source>
        <dbReference type="PROSITE" id="PS50112"/>
    </source>
</evidence>
<dbReference type="GO" id="GO:0071732">
    <property type="term" value="P:cellular response to nitric oxide"/>
    <property type="evidence" value="ECO:0007669"/>
    <property type="project" value="UniProtKB-ARBA"/>
</dbReference>
<dbReference type="Pfam" id="PF00563">
    <property type="entry name" value="EAL"/>
    <property type="match status" value="1"/>
</dbReference>